<keyword evidence="2" id="KW-1185">Reference proteome</keyword>
<protein>
    <submittedName>
        <fullName evidence="1">Uncharacterized protein</fullName>
    </submittedName>
</protein>
<name>A0A562ZGY2_9BURK</name>
<dbReference type="EMBL" id="VOBQ01000023">
    <property type="protein sequence ID" value="TWO67773.1"/>
    <property type="molecule type" value="Genomic_DNA"/>
</dbReference>
<evidence type="ECO:0000313" key="2">
    <source>
        <dbReference type="Proteomes" id="UP000318199"/>
    </source>
</evidence>
<comment type="caution">
    <text evidence="1">The sequence shown here is derived from an EMBL/GenBank/DDBJ whole genome shotgun (WGS) entry which is preliminary data.</text>
</comment>
<reference evidence="1 2" key="1">
    <citation type="submission" date="2019-07" db="EMBL/GenBank/DDBJ databases">
        <title>Caenimonas sedimenti sp. nov., isolated from activated sludge.</title>
        <authorList>
            <person name="Xu J."/>
        </authorList>
    </citation>
    <scope>NUCLEOTIDE SEQUENCE [LARGE SCALE GENOMIC DNA]</scope>
    <source>
        <strain evidence="1 2">HX-9-20</strain>
    </source>
</reference>
<sequence>MRETDQAGQAGPGLELPKLSIGELEDAVRNSTTLVELVQNAHADAVVNGDAAKAAELLVQLAALRELCSSARAQLVAALDTGGSCDSSRE</sequence>
<proteinExistence type="predicted"/>
<accession>A0A562ZGY2</accession>
<dbReference type="RefSeq" id="WP_145896306.1">
    <property type="nucleotide sequence ID" value="NZ_VOBQ01000023.1"/>
</dbReference>
<dbReference type="Proteomes" id="UP000318199">
    <property type="component" value="Unassembled WGS sequence"/>
</dbReference>
<dbReference type="AlphaFoldDB" id="A0A562ZGY2"/>
<gene>
    <name evidence="1" type="ORF">FN976_25650</name>
</gene>
<evidence type="ECO:0000313" key="1">
    <source>
        <dbReference type="EMBL" id="TWO67773.1"/>
    </source>
</evidence>
<organism evidence="1 2">
    <name type="scientific">Caenimonas sedimenti</name>
    <dbReference type="NCBI Taxonomy" id="2596921"/>
    <lineage>
        <taxon>Bacteria</taxon>
        <taxon>Pseudomonadati</taxon>
        <taxon>Pseudomonadota</taxon>
        <taxon>Betaproteobacteria</taxon>
        <taxon>Burkholderiales</taxon>
        <taxon>Comamonadaceae</taxon>
        <taxon>Caenimonas</taxon>
    </lineage>
</organism>